<gene>
    <name evidence="2" type="ORF">KUL25_19180</name>
</gene>
<protein>
    <submittedName>
        <fullName evidence="2">Glycosyltransferase family 2 protein</fullName>
    </submittedName>
</protein>
<evidence type="ECO:0000313" key="2">
    <source>
        <dbReference type="EMBL" id="QXL87509.1"/>
    </source>
</evidence>
<dbReference type="RefSeq" id="WP_257894378.1">
    <property type="nucleotide sequence ID" value="NZ_JAIMBW010000001.1"/>
</dbReference>
<accession>A0A975TTR0</accession>
<dbReference type="Pfam" id="PF13704">
    <property type="entry name" value="Glyco_tranf_2_4"/>
    <property type="match status" value="1"/>
</dbReference>
<name>A0A975TTR0_9RHOB</name>
<dbReference type="Proteomes" id="UP000693972">
    <property type="component" value="Unassembled WGS sequence"/>
</dbReference>
<organism evidence="2">
    <name type="scientific">Gymnodinialimonas phycosphaerae</name>
    <dbReference type="NCBI Taxonomy" id="2841589"/>
    <lineage>
        <taxon>Bacteria</taxon>
        <taxon>Pseudomonadati</taxon>
        <taxon>Pseudomonadota</taxon>
        <taxon>Alphaproteobacteria</taxon>
        <taxon>Rhodobacterales</taxon>
        <taxon>Paracoccaceae</taxon>
        <taxon>Gymnodinialimonas</taxon>
    </lineage>
</organism>
<dbReference type="AlphaFoldDB" id="A0A975TTR0"/>
<reference evidence="2 3" key="1">
    <citation type="submission" date="2021-07" db="EMBL/GenBank/DDBJ databases">
        <title>Karlodiniumbacter phycospheric gen. nov., sp. nov., a phycosphere bacterium isolated from karlodinium veneficum.</title>
        <authorList>
            <person name="Peng Y."/>
            <person name="Jiang L."/>
            <person name="Lee J."/>
        </authorList>
    </citation>
    <scope>NUCLEOTIDE SEQUENCE</scope>
    <source>
        <strain evidence="2 3">N5</strain>
    </source>
</reference>
<keyword evidence="3" id="KW-1185">Reference proteome</keyword>
<feature type="region of interest" description="Disordered" evidence="1">
    <location>
        <begin position="278"/>
        <end position="299"/>
    </location>
</feature>
<dbReference type="EMBL" id="JAIMBW010000001">
    <property type="protein sequence ID" value="MBY4894887.1"/>
    <property type="molecule type" value="Genomic_DNA"/>
</dbReference>
<sequence>MSKPQPKRTPTWGIVATIAEPAPLVLAFVAHHLALGAREIRLYFDDPYDPAADTLDWIPPAHVTRCDRVYWATAAPRRPRRQNNRQSINATRAQARCNVDFLLSCDADEFLRPGSDVALQLSEIPEAATWMKVFNLERTTIKSARQTTIFDGVFKVHYQGREDTPLRTSELAPFGFTGHAAGKPFVRTRIGMNIGIHVPRHGHIKDRVVPPHYPADQIELAHFDGLTPLHWAAKFVRQAANSPEFLAQLPPLPHRAMARDPWLCERCGRTTRALRAAHRISPNRDRGAGRQRPYHKGSI</sequence>
<dbReference type="EMBL" id="CP078073">
    <property type="protein sequence ID" value="QXL87509.1"/>
    <property type="molecule type" value="Genomic_DNA"/>
</dbReference>
<proteinExistence type="predicted"/>
<evidence type="ECO:0000256" key="1">
    <source>
        <dbReference type="SAM" id="MobiDB-lite"/>
    </source>
</evidence>
<evidence type="ECO:0000313" key="3">
    <source>
        <dbReference type="Proteomes" id="UP000693972"/>
    </source>
</evidence>